<evidence type="ECO:0000259" key="8">
    <source>
        <dbReference type="PROSITE" id="PS50304"/>
    </source>
</evidence>
<dbReference type="Pfam" id="PF00567">
    <property type="entry name" value="TUDOR"/>
    <property type="match status" value="5"/>
</dbReference>
<accession>A0A6P7LBX8</accession>
<reference evidence="10" key="1">
    <citation type="submission" date="2025-08" db="UniProtKB">
        <authorList>
            <consortium name="RefSeq"/>
        </authorList>
    </citation>
    <scope>IDENTIFICATION</scope>
</reference>
<evidence type="ECO:0000313" key="9">
    <source>
        <dbReference type="Proteomes" id="UP000515150"/>
    </source>
</evidence>
<evidence type="ECO:0000256" key="4">
    <source>
        <dbReference type="PROSITE-ProRule" id="PRU00175"/>
    </source>
</evidence>
<keyword evidence="9" id="KW-1185">Reference proteome</keyword>
<feature type="compositionally biased region" description="Low complexity" evidence="6">
    <location>
        <begin position="352"/>
        <end position="362"/>
    </location>
</feature>
<dbReference type="PANTHER" id="PTHR16442">
    <property type="entry name" value="RING FINGER PROTEIN 17"/>
    <property type="match status" value="1"/>
</dbReference>
<keyword evidence="2 4" id="KW-0863">Zinc-finger</keyword>
<dbReference type="GO" id="GO:0008270">
    <property type="term" value="F:zinc ion binding"/>
    <property type="evidence" value="ECO:0007669"/>
    <property type="project" value="UniProtKB-KW"/>
</dbReference>
<gene>
    <name evidence="10" type="primary">rnf17</name>
</gene>
<feature type="region of interest" description="Disordered" evidence="6">
    <location>
        <begin position="284"/>
        <end position="364"/>
    </location>
</feature>
<dbReference type="GeneID" id="114846889"/>
<feature type="compositionally biased region" description="Polar residues" evidence="6">
    <location>
        <begin position="311"/>
        <end position="325"/>
    </location>
</feature>
<feature type="coiled-coil region" evidence="5">
    <location>
        <begin position="124"/>
        <end position="177"/>
    </location>
</feature>
<protein>
    <submittedName>
        <fullName evidence="10">RING finger protein 17</fullName>
    </submittedName>
</protein>
<name>A0A6P7LBX8_BETSP</name>
<feature type="domain" description="RING-type" evidence="7">
    <location>
        <begin position="12"/>
        <end position="60"/>
    </location>
</feature>
<dbReference type="SMART" id="SM00333">
    <property type="entry name" value="TUDOR"/>
    <property type="match status" value="4"/>
</dbReference>
<evidence type="ECO:0000313" key="10">
    <source>
        <dbReference type="RefSeq" id="XP_028991937.1"/>
    </source>
</evidence>
<dbReference type="CDD" id="cd16449">
    <property type="entry name" value="RING-HC"/>
    <property type="match status" value="1"/>
</dbReference>
<feature type="domain" description="Tudor" evidence="8">
    <location>
        <begin position="701"/>
        <end position="758"/>
    </location>
</feature>
<keyword evidence="5" id="KW-0175">Coiled coil</keyword>
<proteinExistence type="predicted"/>
<dbReference type="FunCoup" id="A0A6P7LBX8">
    <property type="interactions" value="189"/>
</dbReference>
<evidence type="ECO:0000256" key="2">
    <source>
        <dbReference type="ARBA" id="ARBA00022771"/>
    </source>
</evidence>
<dbReference type="Gene3D" id="3.30.40.10">
    <property type="entry name" value="Zinc/RING finger domain, C3HC4 (zinc finger)"/>
    <property type="match status" value="1"/>
</dbReference>
<dbReference type="InterPro" id="IPR035437">
    <property type="entry name" value="SNase_OB-fold_sf"/>
</dbReference>
<dbReference type="Gene3D" id="2.40.50.90">
    <property type="match status" value="4"/>
</dbReference>
<sequence length="1529" mass="170842">MDRGDNPSAVVCKLCGEAFTLPEAEADCNLPRVLLCGHIYCTFCLRSIQHGGIIKCPTCEVDSTLPEDGVDGLQEDSRIIGLIYTAKINKMKRYDGSKHRRSVKATPSKDINANVEDMVQRPHIEEIERTVDEALAQAAENLAQLEHIHETLAAGLAQQVTRERVRLETEIKQVSDMALHRVQKWRDLQLAKVESQFSISNAQVSHVQERLKSLQLAMQMAREIRRVPFLEQYCTLDKVLETLQAPVDKQSLEMSCITVDPTISYVLQSEEVNYSLTLFLKGEDNSPKHVSESPQSFSINPPGPNKEHKSSNTNPTESNMSTQQKHGGEISRAKAPLPQGSTPRPHCRSSHSQHSSGSDLGSPDVIIEDFLDEKPEKALPPTGPELANDKWKIRRGQKNQFFLNKVNVNPWVLVTHIVNPGHFYVRYVAKKTECENLYKKINNLCCSDDCLYTQNDTVETESMIFVKRKKEVWCRASVVEVVQTGCEETVKSCRVNQLASIRVFLLDYGLTKNIYIQSEETNTESLLKAVNNHLRIVRESEVEVRLLPPQAIRCSLKDLVPYDLVKGWSKKAQIEFQNVIGNSPLEMRTLGKDKYSLLVDLKKTPMNQGSDIPLSVREYLVFIEVARFYYPVSMGTIPLLYYPPVRPKINTELSAVVSHINNPADFYVQLDDNMEYLLLSVKLQECYNAKAMSGEDHYVYCPMEGQACVALCDDMWHRAVVKGQEESGKVEVQYVDFGNKEVVPFSDLRTIKDEFFALPSMAIHCCLSEVIPLDEQSWSGACTDRLVSLAHKKVVTIVATGMVPRTEPLPVKLFQSGVNGSQVNLAELLVSEQLAGFKEGVKSEPSTPTGGDSVIWDSPLELGSEQEDVNALEQNGVVQVNYQLRFPAQLKDLKVKVNHVNSPSSFYVQFTHHDSKIKRLREQVKAQCGCLEPQDVAWKVDMFCAAQINGVWERGRICSDVTSSDIAEVMLCDHGSTVKLHVSKLQPLPSSLVGSLALECRLTDIRPAGGVSIWTATACDLLSNYLTGASATVTIQELTDERPVPVTLFCSNKIGQSVNMAEFLASEGLALKERKPSAVLPKPAPRTIMSAGNVTTSLYLPPELPSHGHIKISVSAVGDDGLIYARTHDAEHQLELLCERIQQSMKALPRQKPYTWKSVQGCAVIGHDMLWYRGQLLEVLSGHVKVQYVDYGLIENIPVVHVYPMLLCDDVPQLCMPCQLHAINPVGGKWQPDAVALMRRAVLNCCVDMQVMELPTDPRRPITVELFLDGISLSRILCHYEHALMDQSAAAKKERPGISLPPLLDEWDINTEDLRITEELVLGPFVFPNLPQKGEQFQVKVKHLCTPNELFLWPLSGTYEVEVEGETLDEALTTLNENIDSLPRLTHFSPGSPCLAEYSDGKYYRARLVSVTSVEPVMILVQHVDFGSHDTLPTSKLRQMPGKMLQFPLRALKVKVVGFKAPRVNTEENVLTYSPAWSVKAAMDMIDLLHSHITALVVSTEPELKVQLYNSDGELVHLPLVQSGLAELE</sequence>
<dbReference type="SMART" id="SM00184">
    <property type="entry name" value="RING"/>
    <property type="match status" value="1"/>
</dbReference>
<dbReference type="Gene3D" id="2.30.30.140">
    <property type="match status" value="5"/>
</dbReference>
<dbReference type="OrthoDB" id="5800423at2759"/>
<dbReference type="RefSeq" id="XP_028991937.1">
    <property type="nucleotide sequence ID" value="XM_029136104.2"/>
</dbReference>
<feature type="domain" description="Tudor" evidence="8">
    <location>
        <begin position="1387"/>
        <end position="1447"/>
    </location>
</feature>
<dbReference type="InterPro" id="IPR017907">
    <property type="entry name" value="Znf_RING_CS"/>
</dbReference>
<dbReference type="CTD" id="56163"/>
<dbReference type="KEGG" id="bspl:114846889"/>
<keyword evidence="1" id="KW-0479">Metal-binding</keyword>
<dbReference type="InterPro" id="IPR002999">
    <property type="entry name" value="Tudor"/>
</dbReference>
<keyword evidence="3" id="KW-0862">Zinc</keyword>
<dbReference type="InParanoid" id="A0A6P7LBX8"/>
<evidence type="ECO:0000256" key="5">
    <source>
        <dbReference type="SAM" id="Coils"/>
    </source>
</evidence>
<evidence type="ECO:0000256" key="6">
    <source>
        <dbReference type="SAM" id="MobiDB-lite"/>
    </source>
</evidence>
<evidence type="ECO:0000256" key="3">
    <source>
        <dbReference type="ARBA" id="ARBA00022833"/>
    </source>
</evidence>
<dbReference type="Proteomes" id="UP000515150">
    <property type="component" value="Chromosome 21"/>
</dbReference>
<dbReference type="PROSITE" id="PS50089">
    <property type="entry name" value="ZF_RING_2"/>
    <property type="match status" value="1"/>
</dbReference>
<feature type="domain" description="Tudor" evidence="8">
    <location>
        <begin position="937"/>
        <end position="995"/>
    </location>
</feature>
<organism evidence="9 10">
    <name type="scientific">Betta splendens</name>
    <name type="common">Siamese fighting fish</name>
    <dbReference type="NCBI Taxonomy" id="158456"/>
    <lineage>
        <taxon>Eukaryota</taxon>
        <taxon>Metazoa</taxon>
        <taxon>Chordata</taxon>
        <taxon>Craniata</taxon>
        <taxon>Vertebrata</taxon>
        <taxon>Euteleostomi</taxon>
        <taxon>Actinopterygii</taxon>
        <taxon>Neopterygii</taxon>
        <taxon>Teleostei</taxon>
        <taxon>Neoteleostei</taxon>
        <taxon>Acanthomorphata</taxon>
        <taxon>Anabantaria</taxon>
        <taxon>Anabantiformes</taxon>
        <taxon>Anabantoidei</taxon>
        <taxon>Osphronemidae</taxon>
        <taxon>Betta</taxon>
    </lineage>
</organism>
<dbReference type="PROSITE" id="PS50304">
    <property type="entry name" value="TUDOR"/>
    <property type="match status" value="4"/>
</dbReference>
<evidence type="ECO:0000259" key="7">
    <source>
        <dbReference type="PROSITE" id="PS50089"/>
    </source>
</evidence>
<evidence type="ECO:0000256" key="1">
    <source>
        <dbReference type="ARBA" id="ARBA00022723"/>
    </source>
</evidence>
<dbReference type="InterPro" id="IPR001841">
    <property type="entry name" value="Znf_RING"/>
</dbReference>
<dbReference type="PANTHER" id="PTHR16442:SF1">
    <property type="entry name" value="RING FINGER PROTEIN 17"/>
    <property type="match status" value="1"/>
</dbReference>
<dbReference type="SUPFAM" id="SSF63748">
    <property type="entry name" value="Tudor/PWWP/MBT"/>
    <property type="match status" value="5"/>
</dbReference>
<dbReference type="SUPFAM" id="SSF57850">
    <property type="entry name" value="RING/U-box"/>
    <property type="match status" value="1"/>
</dbReference>
<dbReference type="InterPro" id="IPR013083">
    <property type="entry name" value="Znf_RING/FYVE/PHD"/>
</dbReference>
<dbReference type="PROSITE" id="PS00518">
    <property type="entry name" value="ZF_RING_1"/>
    <property type="match status" value="1"/>
</dbReference>
<feature type="domain" description="Tudor" evidence="8">
    <location>
        <begin position="1155"/>
        <end position="1212"/>
    </location>
</feature>